<dbReference type="InterPro" id="IPR036206">
    <property type="entry name" value="ThiamineP_synth_sf"/>
</dbReference>
<dbReference type="EMBL" id="JACJVR010000012">
    <property type="protein sequence ID" value="MBB6690538.1"/>
    <property type="molecule type" value="Genomic_DNA"/>
</dbReference>
<keyword evidence="2" id="KW-1185">Reference proteome</keyword>
<accession>A0A841TTY6</accession>
<sequence>MNRMHRALSSDKLQLFVSLPANDAELAREAVRAGADGLKVHINVDHRASGNRFGPLAEYAETFAEIRSLFEGPLGIVPGGSAEAVQAEEIRALPGMGIDFYSIYAWHLPVYMLKAPGLARTCAVDDRFDLSLLESAAALGIEAIEASVVPGAEYGSPLCLADLLKYRRVAERAKLPVIVPSQRKIGPQDVPALIDCGVKVLLVGAVAVGTTAESIGRSVSLLREAIDKAGG</sequence>
<reference evidence="1 2" key="1">
    <citation type="submission" date="2020-08" db="EMBL/GenBank/DDBJ databases">
        <title>Cohnella phylogeny.</title>
        <authorList>
            <person name="Dunlap C."/>
        </authorList>
    </citation>
    <scope>NUCLEOTIDE SEQUENCE [LARGE SCALE GENOMIC DNA]</scope>
    <source>
        <strain evidence="1 2">DSM 25239</strain>
    </source>
</reference>
<protein>
    <submittedName>
        <fullName evidence="1">Uncharacterized protein</fullName>
    </submittedName>
</protein>
<evidence type="ECO:0000313" key="1">
    <source>
        <dbReference type="EMBL" id="MBB6690538.1"/>
    </source>
</evidence>
<evidence type="ECO:0000313" key="2">
    <source>
        <dbReference type="Proteomes" id="UP000553776"/>
    </source>
</evidence>
<name>A0A841TTY6_9BACL</name>
<dbReference type="Proteomes" id="UP000553776">
    <property type="component" value="Unassembled WGS sequence"/>
</dbReference>
<organism evidence="1 2">
    <name type="scientific">Cohnella xylanilytica</name>
    <dbReference type="NCBI Taxonomy" id="557555"/>
    <lineage>
        <taxon>Bacteria</taxon>
        <taxon>Bacillati</taxon>
        <taxon>Bacillota</taxon>
        <taxon>Bacilli</taxon>
        <taxon>Bacillales</taxon>
        <taxon>Paenibacillaceae</taxon>
        <taxon>Cohnella</taxon>
    </lineage>
</organism>
<gene>
    <name evidence="1" type="ORF">H7B90_03895</name>
</gene>
<dbReference type="SUPFAM" id="SSF51391">
    <property type="entry name" value="Thiamin phosphate synthase"/>
    <property type="match status" value="1"/>
</dbReference>
<proteinExistence type="predicted"/>
<comment type="caution">
    <text evidence="1">The sequence shown here is derived from an EMBL/GenBank/DDBJ whole genome shotgun (WGS) entry which is preliminary data.</text>
</comment>
<dbReference type="AlphaFoldDB" id="A0A841TTY6"/>
<dbReference type="RefSeq" id="WP_185134570.1">
    <property type="nucleotide sequence ID" value="NZ_JACJVR010000012.1"/>
</dbReference>